<comment type="subunit">
    <text evidence="6">Supercomplex made of cofactors A to E. Cofactors A and D function by capturing and stabilizing tubulin in a quasi-native conformation. Cofactor E binds to the cofactor D-tubulin complex; interaction with cofactor C then causes the release of tubulin polypeptides that are committed to the native state.</text>
</comment>
<protein>
    <submittedName>
        <fullName evidence="9">Tubulin-specific chaperone c</fullName>
    </submittedName>
</protein>
<evidence type="ECO:0000256" key="3">
    <source>
        <dbReference type="ARBA" id="ARBA00022490"/>
    </source>
</evidence>
<comment type="similarity">
    <text evidence="2">Belongs to the TBCC family.</text>
</comment>
<dbReference type="Pfam" id="PF07986">
    <property type="entry name" value="TBCC"/>
    <property type="match status" value="1"/>
</dbReference>
<feature type="compositionally biased region" description="Low complexity" evidence="7">
    <location>
        <begin position="139"/>
        <end position="148"/>
    </location>
</feature>
<evidence type="ECO:0000256" key="4">
    <source>
        <dbReference type="ARBA" id="ARBA00022990"/>
    </source>
</evidence>
<reference evidence="9 10" key="1">
    <citation type="submission" date="2016-05" db="EMBL/GenBank/DDBJ databases">
        <title>Genome sequencing of Trichophyton rubrum CMCC(F)T1i isolated from hair.</title>
        <authorList>
            <person name="Zhan P."/>
            <person name="Tao Y."/>
            <person name="Liu W."/>
        </authorList>
    </citation>
    <scope>NUCLEOTIDE SEQUENCE [LARGE SCALE GENOMIC DNA]</scope>
    <source>
        <strain evidence="10">CMCC(F)T1i</strain>
    </source>
</reference>
<feature type="compositionally biased region" description="Polar residues" evidence="7">
    <location>
        <begin position="124"/>
        <end position="134"/>
    </location>
</feature>
<feature type="region of interest" description="Disordered" evidence="7">
    <location>
        <begin position="1"/>
        <end position="30"/>
    </location>
</feature>
<proteinExistence type="inferred from homology"/>
<dbReference type="Gene3D" id="1.20.58.1250">
    <property type="entry name" value="Tubulin Binding Cofactor C, N-terminal domain"/>
    <property type="match status" value="1"/>
</dbReference>
<dbReference type="InterPro" id="IPR038397">
    <property type="entry name" value="TBCC_N_sf"/>
</dbReference>
<accession>A0A178F706</accession>
<feature type="compositionally biased region" description="Basic and acidic residues" evidence="7">
    <location>
        <begin position="179"/>
        <end position="196"/>
    </location>
</feature>
<comment type="caution">
    <text evidence="9">The sequence shown here is derived from an EMBL/GenBank/DDBJ whole genome shotgun (WGS) entry which is preliminary data.</text>
</comment>
<dbReference type="GO" id="GO:0007023">
    <property type="term" value="P:post-chaperonin tubulin folding pathway"/>
    <property type="evidence" value="ECO:0007669"/>
    <property type="project" value="InterPro"/>
</dbReference>
<dbReference type="InterPro" id="IPR031925">
    <property type="entry name" value="TBCC_N"/>
</dbReference>
<evidence type="ECO:0000256" key="5">
    <source>
        <dbReference type="ARBA" id="ARBA00023186"/>
    </source>
</evidence>
<dbReference type="Proteomes" id="UP000243015">
    <property type="component" value="Unassembled WGS sequence"/>
</dbReference>
<evidence type="ECO:0000256" key="6">
    <source>
        <dbReference type="ARBA" id="ARBA00026055"/>
    </source>
</evidence>
<dbReference type="GO" id="GO:0015631">
    <property type="term" value="F:tubulin binding"/>
    <property type="evidence" value="ECO:0007669"/>
    <property type="project" value="InterPro"/>
</dbReference>
<dbReference type="InterPro" id="IPR027684">
    <property type="entry name" value="TBCC"/>
</dbReference>
<dbReference type="InterPro" id="IPR012945">
    <property type="entry name" value="Tubulin-bd_cofactor_C_dom"/>
</dbReference>
<dbReference type="InterPro" id="IPR016098">
    <property type="entry name" value="CAP/MinC_C"/>
</dbReference>
<gene>
    <name evidence="9" type="ORF">A7C99_0866</name>
</gene>
<keyword evidence="3" id="KW-0963">Cytoplasm</keyword>
<dbReference type="InterPro" id="IPR017901">
    <property type="entry name" value="C-CAP_CF_C-like"/>
</dbReference>
<name>A0A178F706_TRIRU</name>
<evidence type="ECO:0000259" key="8">
    <source>
        <dbReference type="PROSITE" id="PS51329"/>
    </source>
</evidence>
<dbReference type="PANTHER" id="PTHR15139">
    <property type="entry name" value="TUBULIN FOLDING COFACTOR C"/>
    <property type="match status" value="1"/>
</dbReference>
<dbReference type="AlphaFoldDB" id="A0A178F706"/>
<dbReference type="VEuPathDB" id="FungiDB:TERG_12378"/>
<feature type="region of interest" description="Disordered" evidence="7">
    <location>
        <begin position="115"/>
        <end position="213"/>
    </location>
</feature>
<keyword evidence="4" id="KW-0007">Acetylation</keyword>
<organism evidence="9 10">
    <name type="scientific">Trichophyton rubrum</name>
    <name type="common">Athlete's foot fungus</name>
    <name type="synonym">Epidermophyton rubrum</name>
    <dbReference type="NCBI Taxonomy" id="5551"/>
    <lineage>
        <taxon>Eukaryota</taxon>
        <taxon>Fungi</taxon>
        <taxon>Dikarya</taxon>
        <taxon>Ascomycota</taxon>
        <taxon>Pezizomycotina</taxon>
        <taxon>Eurotiomycetes</taxon>
        <taxon>Eurotiomycetidae</taxon>
        <taxon>Onygenales</taxon>
        <taxon>Arthrodermataceae</taxon>
        <taxon>Trichophyton</taxon>
    </lineage>
</organism>
<evidence type="ECO:0000313" key="10">
    <source>
        <dbReference type="Proteomes" id="UP000243015"/>
    </source>
</evidence>
<dbReference type="PANTHER" id="PTHR15139:SF0">
    <property type="entry name" value="TUBULIN-SPECIFIC CHAPERONE C"/>
    <property type="match status" value="1"/>
</dbReference>
<evidence type="ECO:0000256" key="7">
    <source>
        <dbReference type="SAM" id="MobiDB-lite"/>
    </source>
</evidence>
<dbReference type="GO" id="GO:0007021">
    <property type="term" value="P:tubulin complex assembly"/>
    <property type="evidence" value="ECO:0007669"/>
    <property type="project" value="TreeGrafter"/>
</dbReference>
<dbReference type="VEuPathDB" id="FungiDB:TERG_12377"/>
<dbReference type="GO" id="GO:0005737">
    <property type="term" value="C:cytoplasm"/>
    <property type="evidence" value="ECO:0007669"/>
    <property type="project" value="UniProtKB-SubCell"/>
</dbReference>
<sequence>MLSKDTEEGCLVQDAGGDAADHKPEQSTNDKFFRYFQEEVTKVEERITKLHTTPTAGGEQASAADYCLADISRLSDEVKDASTYIPSYDQRAYASAIKALQEKFADAKEAIAPRKRFAFKRSRQPTPAQNTTDEVMQDTPATPRTTAPNPSPEPTTRVALVSHEKVTDDMEPEPLTAVDEGKKETQQEVQAVKEQEQEKEEEQLQPQRSEPQLPAAQVISFSDVENSHVTLPKSAPLRNASLSVSRVQKSVIDMSSISELGRSFSTCIFRDSCDSLAIFGKVDGPAFISDVIDSVVVVKCHQFRMHECNNVVVYLSCATNPIIEGCVDIKFSPLPGAFVSTSGSSTQNGKQADKWSLVEDFNWLKPEPSPNWSVLEDEKAVEDHVWGRILGDKRGMKLTEILECTGVTSLAD</sequence>
<feature type="domain" description="C-CAP/cofactor C-like" evidence="8">
    <location>
        <begin position="206"/>
        <end position="363"/>
    </location>
</feature>
<evidence type="ECO:0000256" key="1">
    <source>
        <dbReference type="ARBA" id="ARBA00004496"/>
    </source>
</evidence>
<comment type="subcellular location">
    <subcellularLocation>
        <location evidence="1">Cytoplasm</location>
    </subcellularLocation>
</comment>
<keyword evidence="5" id="KW-0143">Chaperone</keyword>
<dbReference type="SMART" id="SM00673">
    <property type="entry name" value="CARP"/>
    <property type="match status" value="1"/>
</dbReference>
<dbReference type="InterPro" id="IPR006599">
    <property type="entry name" value="CARP_motif"/>
</dbReference>
<evidence type="ECO:0000256" key="2">
    <source>
        <dbReference type="ARBA" id="ARBA00008848"/>
    </source>
</evidence>
<dbReference type="PROSITE" id="PS51329">
    <property type="entry name" value="C_CAP_COFACTOR_C"/>
    <property type="match status" value="1"/>
</dbReference>
<dbReference type="EMBL" id="LHPM01000009">
    <property type="protein sequence ID" value="OAL67735.1"/>
    <property type="molecule type" value="Genomic_DNA"/>
</dbReference>
<evidence type="ECO:0000313" key="9">
    <source>
        <dbReference type="EMBL" id="OAL67735.1"/>
    </source>
</evidence>
<dbReference type="Pfam" id="PF16752">
    <property type="entry name" value="TBCC_N"/>
    <property type="match status" value="1"/>
</dbReference>
<dbReference type="Gene3D" id="2.160.20.70">
    <property type="match status" value="1"/>
</dbReference>